<accession>A0A840L9R1</accession>
<comment type="subunit">
    <text evidence="2">Homotrimer.</text>
</comment>
<comment type="caution">
    <text evidence="13">The sequence shown here is derived from an EMBL/GenBank/DDBJ whole genome shotgun (WGS) entry which is preliminary data.</text>
</comment>
<evidence type="ECO:0000313" key="14">
    <source>
        <dbReference type="Proteomes" id="UP000562027"/>
    </source>
</evidence>
<evidence type="ECO:0000256" key="3">
    <source>
        <dbReference type="ARBA" id="ARBA00022448"/>
    </source>
</evidence>
<dbReference type="Pfam" id="PF13609">
    <property type="entry name" value="Porin_4"/>
    <property type="match status" value="1"/>
</dbReference>
<dbReference type="InterPro" id="IPR033900">
    <property type="entry name" value="Gram_neg_porin_domain"/>
</dbReference>
<evidence type="ECO:0000256" key="2">
    <source>
        <dbReference type="ARBA" id="ARBA00011233"/>
    </source>
</evidence>
<evidence type="ECO:0000256" key="6">
    <source>
        <dbReference type="ARBA" id="ARBA00022729"/>
    </source>
</evidence>
<dbReference type="EMBL" id="JACHLP010000006">
    <property type="protein sequence ID" value="MBB4844491.1"/>
    <property type="molecule type" value="Genomic_DNA"/>
</dbReference>
<keyword evidence="5" id="KW-0812">Transmembrane</keyword>
<keyword evidence="6 11" id="KW-0732">Signal</keyword>
<feature type="signal peptide" evidence="11">
    <location>
        <begin position="1"/>
        <end position="21"/>
    </location>
</feature>
<evidence type="ECO:0000256" key="1">
    <source>
        <dbReference type="ARBA" id="ARBA00004571"/>
    </source>
</evidence>
<protein>
    <submittedName>
        <fullName evidence="13">Putative porin</fullName>
    </submittedName>
</protein>
<keyword evidence="8" id="KW-0626">Porin</keyword>
<organism evidence="13 14">
    <name type="scientific">Roseateles oligotrophus</name>
    <dbReference type="NCBI Taxonomy" id="1769250"/>
    <lineage>
        <taxon>Bacteria</taxon>
        <taxon>Pseudomonadati</taxon>
        <taxon>Pseudomonadota</taxon>
        <taxon>Betaproteobacteria</taxon>
        <taxon>Burkholderiales</taxon>
        <taxon>Sphaerotilaceae</taxon>
        <taxon>Roseateles</taxon>
    </lineage>
</organism>
<dbReference type="PANTHER" id="PTHR34501:SF9">
    <property type="entry name" value="MAJOR OUTER MEMBRANE PROTEIN P.IA"/>
    <property type="match status" value="1"/>
</dbReference>
<keyword evidence="4" id="KW-1134">Transmembrane beta strand</keyword>
<evidence type="ECO:0000256" key="8">
    <source>
        <dbReference type="ARBA" id="ARBA00023114"/>
    </source>
</evidence>
<evidence type="ECO:0000256" key="4">
    <source>
        <dbReference type="ARBA" id="ARBA00022452"/>
    </source>
</evidence>
<dbReference type="GO" id="GO:0009279">
    <property type="term" value="C:cell outer membrane"/>
    <property type="evidence" value="ECO:0007669"/>
    <property type="project" value="UniProtKB-SubCell"/>
</dbReference>
<evidence type="ECO:0000256" key="5">
    <source>
        <dbReference type="ARBA" id="ARBA00022692"/>
    </source>
</evidence>
<dbReference type="InterPro" id="IPR050298">
    <property type="entry name" value="Gram-neg_bact_OMP"/>
</dbReference>
<gene>
    <name evidence="13" type="ORF">HNP55_003035</name>
</gene>
<dbReference type="AlphaFoldDB" id="A0A840L9R1"/>
<feature type="chain" id="PRO_5032778217" evidence="11">
    <location>
        <begin position="22"/>
        <end position="361"/>
    </location>
</feature>
<keyword evidence="3" id="KW-0813">Transport</keyword>
<comment type="subcellular location">
    <subcellularLocation>
        <location evidence="1">Cell outer membrane</location>
        <topology evidence="1">Multi-pass membrane protein</topology>
    </subcellularLocation>
</comment>
<keyword evidence="7" id="KW-0406">Ion transport</keyword>
<proteinExistence type="predicted"/>
<dbReference type="Gene3D" id="2.40.160.10">
    <property type="entry name" value="Porin"/>
    <property type="match status" value="1"/>
</dbReference>
<reference evidence="13 14" key="1">
    <citation type="submission" date="2020-08" db="EMBL/GenBank/DDBJ databases">
        <title>Functional genomics of gut bacteria from endangered species of beetles.</title>
        <authorList>
            <person name="Carlos-Shanley C."/>
        </authorList>
    </citation>
    <scope>NUCLEOTIDE SEQUENCE [LARGE SCALE GENOMIC DNA]</scope>
    <source>
        <strain evidence="13 14">S00239</strain>
    </source>
</reference>
<evidence type="ECO:0000256" key="11">
    <source>
        <dbReference type="SAM" id="SignalP"/>
    </source>
</evidence>
<evidence type="ECO:0000313" key="13">
    <source>
        <dbReference type="EMBL" id="MBB4844491.1"/>
    </source>
</evidence>
<dbReference type="RefSeq" id="WP_184300975.1">
    <property type="nucleotide sequence ID" value="NZ_JACHLP010000006.1"/>
</dbReference>
<evidence type="ECO:0000256" key="10">
    <source>
        <dbReference type="ARBA" id="ARBA00023237"/>
    </source>
</evidence>
<dbReference type="SUPFAM" id="SSF56935">
    <property type="entry name" value="Porins"/>
    <property type="match status" value="1"/>
</dbReference>
<evidence type="ECO:0000259" key="12">
    <source>
        <dbReference type="Pfam" id="PF13609"/>
    </source>
</evidence>
<dbReference type="GO" id="GO:0046930">
    <property type="term" value="C:pore complex"/>
    <property type="evidence" value="ECO:0007669"/>
    <property type="project" value="UniProtKB-KW"/>
</dbReference>
<name>A0A840L9R1_9BURK</name>
<dbReference type="GO" id="GO:0006811">
    <property type="term" value="P:monoatomic ion transport"/>
    <property type="evidence" value="ECO:0007669"/>
    <property type="project" value="UniProtKB-KW"/>
</dbReference>
<evidence type="ECO:0000256" key="7">
    <source>
        <dbReference type="ARBA" id="ARBA00023065"/>
    </source>
</evidence>
<keyword evidence="9" id="KW-0472">Membrane</keyword>
<dbReference type="PANTHER" id="PTHR34501">
    <property type="entry name" value="PROTEIN YDDL-RELATED"/>
    <property type="match status" value="1"/>
</dbReference>
<dbReference type="CDD" id="cd00342">
    <property type="entry name" value="gram_neg_porins"/>
    <property type="match status" value="1"/>
</dbReference>
<keyword evidence="10" id="KW-0998">Cell outer membrane</keyword>
<feature type="domain" description="Porin" evidence="12">
    <location>
        <begin position="9"/>
        <end position="330"/>
    </location>
</feature>
<sequence>MNNKTLVSTAALLMSAGLAQAQQSSVTVYGLIDAALQTTNAAAVSPGVSGTQHRLSSGGIQGSRYGFKGSEDLGGGLKAVFDLENQFDVSTGQNKSSSQAFSRKADVGISGDFGRLTAGRHTIFSYDVQDELDPVQFANFTPLGNSGDAPVAKFADYQVLNARRDNSVKYSFSAGGLSAGLMYAFGEVAGNSSANSSLGGKLGYAGAGFKVLASVDQVKDAKGAKALGSTLGATYTYGDVTGFVGYVQVKNDFQAAGGYGQTNSVWWLGARYAPLPALALHLGYYDQKQSDTTTAAGLAQPTADGKAQTLSLLADYTLSKRSDVYFSLQNSWLKDGMVAAMSPSGRRDQVASALLGIRHKF</sequence>
<evidence type="ECO:0000256" key="9">
    <source>
        <dbReference type="ARBA" id="ARBA00023136"/>
    </source>
</evidence>
<dbReference type="InterPro" id="IPR023614">
    <property type="entry name" value="Porin_dom_sf"/>
</dbReference>
<keyword evidence="14" id="KW-1185">Reference proteome</keyword>
<dbReference type="GO" id="GO:0015288">
    <property type="term" value="F:porin activity"/>
    <property type="evidence" value="ECO:0007669"/>
    <property type="project" value="UniProtKB-KW"/>
</dbReference>
<dbReference type="Proteomes" id="UP000562027">
    <property type="component" value="Unassembled WGS sequence"/>
</dbReference>